<dbReference type="PRINTS" id="PR00053">
    <property type="entry name" value="FORKHEAD"/>
</dbReference>
<dbReference type="InterPro" id="IPR056856">
    <property type="entry name" value="TPR_AP5Z1_C"/>
</dbReference>
<comment type="subcellular location">
    <subcellularLocation>
        <location evidence="1 6">Nucleus</location>
    </subcellularLocation>
</comment>
<evidence type="ECO:0000256" key="2">
    <source>
        <dbReference type="ARBA" id="ARBA00023015"/>
    </source>
</evidence>
<dbReference type="PANTHER" id="PTHR46488">
    <property type="entry name" value="AP-5 COMPLEX SUBUNIT ZETA-1"/>
    <property type="match status" value="1"/>
</dbReference>
<evidence type="ECO:0000256" key="5">
    <source>
        <dbReference type="ARBA" id="ARBA00023242"/>
    </source>
</evidence>
<dbReference type="SUPFAM" id="SSF46785">
    <property type="entry name" value="Winged helix' DNA-binding domain"/>
    <property type="match status" value="1"/>
</dbReference>
<dbReference type="PROSITE" id="PS50039">
    <property type="entry name" value="FORK_HEAD_3"/>
    <property type="match status" value="1"/>
</dbReference>
<evidence type="ECO:0000256" key="4">
    <source>
        <dbReference type="ARBA" id="ARBA00023163"/>
    </source>
</evidence>
<dbReference type="InterPro" id="IPR056857">
    <property type="entry name" value="TPR_AP5Z1_N"/>
</dbReference>
<dbReference type="InterPro" id="IPR036390">
    <property type="entry name" value="WH_DNA-bd_sf"/>
</dbReference>
<dbReference type="Gene3D" id="1.10.10.10">
    <property type="entry name" value="Winged helix-like DNA-binding domain superfamily/Winged helix DNA-binding domain"/>
    <property type="match status" value="1"/>
</dbReference>
<keyword evidence="2" id="KW-0805">Transcription regulation</keyword>
<dbReference type="InterPro" id="IPR036388">
    <property type="entry name" value="WH-like_DNA-bd_sf"/>
</dbReference>
<dbReference type="InterPro" id="IPR001766">
    <property type="entry name" value="Fork_head_dom"/>
</dbReference>
<reference evidence="10" key="1">
    <citation type="journal article" date="2013" name="Nat. Genet.">
        <title>The draft genomes of soft-shell turtle and green sea turtle yield insights into the development and evolution of the turtle-specific body plan.</title>
        <authorList>
            <person name="Wang Z."/>
            <person name="Pascual-Anaya J."/>
            <person name="Zadissa A."/>
            <person name="Li W."/>
            <person name="Niimura Y."/>
            <person name="Huang Z."/>
            <person name="Li C."/>
            <person name="White S."/>
            <person name="Xiong Z."/>
            <person name="Fang D."/>
            <person name="Wang B."/>
            <person name="Ming Y."/>
            <person name="Chen Y."/>
            <person name="Zheng Y."/>
            <person name="Kuraku S."/>
            <person name="Pignatelli M."/>
            <person name="Herrero J."/>
            <person name="Beal K."/>
            <person name="Nozawa M."/>
            <person name="Li Q."/>
            <person name="Wang J."/>
            <person name="Zhang H."/>
            <person name="Yu L."/>
            <person name="Shigenobu S."/>
            <person name="Wang J."/>
            <person name="Liu J."/>
            <person name="Flicek P."/>
            <person name="Searle S."/>
            <person name="Wang J."/>
            <person name="Kuratani S."/>
            <person name="Yin Y."/>
            <person name="Aken B."/>
            <person name="Zhang G."/>
            <person name="Irie N."/>
        </authorList>
    </citation>
    <scope>NUCLEOTIDE SEQUENCE [LARGE SCALE GENOMIC DNA]</scope>
</reference>
<feature type="DNA-binding region" description="Fork-head" evidence="6">
    <location>
        <begin position="196"/>
        <end position="291"/>
    </location>
</feature>
<organism evidence="9 10">
    <name type="scientific">Chelonia mydas</name>
    <name type="common">Green sea-turtle</name>
    <name type="synonym">Chelonia agassizi</name>
    <dbReference type="NCBI Taxonomy" id="8469"/>
    <lineage>
        <taxon>Eukaryota</taxon>
        <taxon>Metazoa</taxon>
        <taxon>Chordata</taxon>
        <taxon>Craniata</taxon>
        <taxon>Vertebrata</taxon>
        <taxon>Euteleostomi</taxon>
        <taxon>Archelosauria</taxon>
        <taxon>Testudinata</taxon>
        <taxon>Testudines</taxon>
        <taxon>Cryptodira</taxon>
        <taxon>Durocryptodira</taxon>
        <taxon>Americhelydia</taxon>
        <taxon>Chelonioidea</taxon>
        <taxon>Cheloniidae</taxon>
        <taxon>Chelonia</taxon>
    </lineage>
</organism>
<evidence type="ECO:0000256" key="3">
    <source>
        <dbReference type="ARBA" id="ARBA00023125"/>
    </source>
</evidence>
<keyword evidence="5 6" id="KW-0539">Nucleus</keyword>
<evidence type="ECO:0000256" key="6">
    <source>
        <dbReference type="PROSITE-ProRule" id="PRU00089"/>
    </source>
</evidence>
<dbReference type="SMART" id="SM00339">
    <property type="entry name" value="FH"/>
    <property type="match status" value="1"/>
</dbReference>
<dbReference type="GO" id="GO:0043565">
    <property type="term" value="F:sequence-specific DNA binding"/>
    <property type="evidence" value="ECO:0007669"/>
    <property type="project" value="InterPro"/>
</dbReference>
<evidence type="ECO:0000313" key="9">
    <source>
        <dbReference type="EMBL" id="EMP33047.1"/>
    </source>
</evidence>
<evidence type="ECO:0000259" key="8">
    <source>
        <dbReference type="PROSITE" id="PS50039"/>
    </source>
</evidence>
<gene>
    <name evidence="9" type="ORF">UY3_09769</name>
</gene>
<evidence type="ECO:0000256" key="7">
    <source>
        <dbReference type="SAM" id="MobiDB-lite"/>
    </source>
</evidence>
<evidence type="ECO:0000256" key="1">
    <source>
        <dbReference type="ARBA" id="ARBA00004123"/>
    </source>
</evidence>
<dbReference type="Pfam" id="PF00250">
    <property type="entry name" value="Forkhead"/>
    <property type="match status" value="1"/>
</dbReference>
<dbReference type="Pfam" id="PF25154">
    <property type="entry name" value="TPR_AP5Z1_C"/>
    <property type="match status" value="1"/>
</dbReference>
<dbReference type="InterPro" id="IPR018122">
    <property type="entry name" value="TF_fork_head_CS_1"/>
</dbReference>
<feature type="domain" description="Fork-head" evidence="8">
    <location>
        <begin position="196"/>
        <end position="291"/>
    </location>
</feature>
<proteinExistence type="predicted"/>
<feature type="region of interest" description="Disordered" evidence="7">
    <location>
        <begin position="304"/>
        <end position="334"/>
    </location>
</feature>
<dbReference type="GO" id="GO:0003700">
    <property type="term" value="F:DNA-binding transcription factor activity"/>
    <property type="evidence" value="ECO:0007669"/>
    <property type="project" value="InterPro"/>
</dbReference>
<accession>M7BY70</accession>
<dbReference type="CDD" id="cd20054">
    <property type="entry name" value="FH_FOXK1"/>
    <property type="match status" value="1"/>
</dbReference>
<dbReference type="EMBL" id="KB537352">
    <property type="protein sequence ID" value="EMP33047.1"/>
    <property type="molecule type" value="Genomic_DNA"/>
</dbReference>
<dbReference type="InterPro" id="IPR028222">
    <property type="entry name" value="AP5Z1"/>
</dbReference>
<dbReference type="PROSITE" id="PS00657">
    <property type="entry name" value="FORK_HEAD_1"/>
    <property type="match status" value="1"/>
</dbReference>
<dbReference type="PROSITE" id="PS00658">
    <property type="entry name" value="FORK_HEAD_2"/>
    <property type="match status" value="1"/>
</dbReference>
<dbReference type="Pfam" id="PF25153">
    <property type="entry name" value="TPR_AP5Z1"/>
    <property type="match status" value="1"/>
</dbReference>
<protein>
    <recommendedName>
        <fullName evidence="8">Fork-head domain-containing protein</fullName>
    </recommendedName>
</protein>
<dbReference type="FunFam" id="1.10.10.10:FF:000030">
    <property type="entry name" value="Forkhead box protein K2"/>
    <property type="match status" value="1"/>
</dbReference>
<dbReference type="InterPro" id="IPR047394">
    <property type="entry name" value="FH_FOXK1"/>
</dbReference>
<dbReference type="eggNOG" id="ENOG502QVBK">
    <property type="taxonomic scope" value="Eukaryota"/>
</dbReference>
<dbReference type="STRING" id="8469.M7BY70"/>
<dbReference type="Pfam" id="PF14764">
    <property type="entry name" value="SPG48"/>
    <property type="match status" value="1"/>
</dbReference>
<dbReference type="InterPro" id="IPR055450">
    <property type="entry name" value="AP5Z1_ARM"/>
</dbReference>
<evidence type="ECO:0000313" key="10">
    <source>
        <dbReference type="Proteomes" id="UP000031443"/>
    </source>
</evidence>
<dbReference type="Proteomes" id="UP000031443">
    <property type="component" value="Unassembled WGS sequence"/>
</dbReference>
<name>M7BY70_CHEMY</name>
<keyword evidence="10" id="KW-1185">Reference proteome</keyword>
<dbReference type="InterPro" id="IPR030456">
    <property type="entry name" value="TF_fork_head_CS_2"/>
</dbReference>
<keyword evidence="3 6" id="KW-0238">DNA-binding</keyword>
<sequence length="1397" mass="153687">MSTSLHGLACSIQLVYAQYIDPLSLSLSTPPPPFCRCTFRFPSTVIKIQFTSLYHKEEVKEEASSPPLRPLYPQISPLKIHIPEPDLRSLVSPLPSPTGTIRLKLRASASTSCGAEAPSPDRLAPALKLLKIVECGSEDHVPNSCPASPRGAGSSGYRFVQNITSDLQLAAEYAAKAASEQQADASGGDSPKDESKPPYSYAQLIVQAISSAQDRQLTLSGIYAHITKHYPYYRTADKGWQNSIRHNLSLNRYFIKVPRSQEEPGKGSFWRIDPASEAKLVEQAFRKRRQRGVSCFRTPFGPLSSRSAPASPTHPGLLSPHSSGLQTPECLSREGSPIPHEHDFASKLASVPEYRYSQSAPGSPVSAQPVIMAVPPRPSTLVAKPVAYMPIVTSQQPSGHAIHVVQQAPTVTMVRVVTSSSSSANGYILTNPGPGGGAHEAAGTVLDLAGDHRGMDEKPTIAFATIPTASRVIQTVASQMAQGVPGQTVTILQQATPVTIGQHQLPVRAVTQNGKHAIPTNSITGSAYALTNPLQLLAAQASSSTPVVVSRICEAATEDPAAPSVWLLTCYPSTTSMGSCPFKILQLLVLPNFALGEGSREIQDEELRRFSSRITSLLQNHDLGNDTIDCLQRLFLIVSATKYGRKLDGKFVELLQTVLCLPKCPEQVQALCAAILREMSPSNYLILSCDEIQDAKLLSLVSSILLAQGNKKAQVLAVGQRVVKVLEGRLPEDQSSRHFLPLLSKIISLSPANLTEDQTNLVNKRMVDWLRYASVQQGVALPSGGFFSNPRTRQPGPITEVDGAVATDFFTVLSVGQYYTEDQWLNMQAFSMLRKWLLCYGSEGANRPNSDDKSEVDGSIMSMVSATSTSSRLLPPKERLREKAFEYCQRLIEQSNRRALKKPDGDLQKACLIEAVTIMDIICRQDSNYVYRTLSCLKILHGRISGDLAYARALLPIAQFFLNHSETAAVDSEAVYKHLFTRIPAQLFHSPMMAFEFIQFCRDNIQFFRENISIFRRSFPNLFKLLAWNSPALISEFMDLLPPLLGADTAIEIFHLLLDLPCLAAALDIQLRSASAPISERATWDPAAKPASCLEAFRHPLYRSTFQYLLRIETAPRDPPERLAPLRQLLGSMANCPRVVQCADTIPVLLRLYFGVVAEFADGPLINQLVLVLLERSEQLYEIPAFKADVHRVLSSQLVLLCKLHPSLVVELSKELLEFSGTVSNIRNKEDIFTYVVWAIGEYMSVSYDKRCTVEQINKFFEALEAMLFEITQLRPSASIPKYSPRLITVLMTTLTKLASRSQDLIPRMSLFLSKMRAFVQSPAMASVYSEEDSEEILTRAAELMNLLKMPSVAQFVLTPSAEVASPRFHRDTNVSLPLAMKTASRLLERGTGFVPG</sequence>
<dbReference type="PANTHER" id="PTHR46488:SF1">
    <property type="entry name" value="AP-5 COMPLEX SUBUNIT ZETA-1"/>
    <property type="match status" value="1"/>
</dbReference>
<dbReference type="GO" id="GO:0005634">
    <property type="term" value="C:nucleus"/>
    <property type="evidence" value="ECO:0007669"/>
    <property type="project" value="UniProtKB-SubCell"/>
</dbReference>
<keyword evidence="4" id="KW-0804">Transcription</keyword>
<dbReference type="GO" id="GO:0044599">
    <property type="term" value="C:AP-5 adaptor complex"/>
    <property type="evidence" value="ECO:0007669"/>
    <property type="project" value="InterPro"/>
</dbReference>